<dbReference type="InterPro" id="IPR003388">
    <property type="entry name" value="Reticulon"/>
</dbReference>
<feature type="transmembrane region" description="Helical" evidence="9">
    <location>
        <begin position="37"/>
        <end position="52"/>
    </location>
</feature>
<evidence type="ECO:0000313" key="13">
    <source>
        <dbReference type="Proteomes" id="UP000743370"/>
    </source>
</evidence>
<feature type="domain" description="RPW8" evidence="11">
    <location>
        <begin position="224"/>
        <end position="371"/>
    </location>
</feature>
<dbReference type="SUPFAM" id="SSF52058">
    <property type="entry name" value="L domain-like"/>
    <property type="match status" value="1"/>
</dbReference>
<feature type="transmembrane region" description="Helical" evidence="9">
    <location>
        <begin position="150"/>
        <end position="169"/>
    </location>
</feature>
<keyword evidence="4" id="KW-0677">Repeat</keyword>
<proteinExistence type="inferred from homology"/>
<sequence>MSAEAKQETKPLTNPSYSSDVDDGVVKDVVLWRRKKLNAIVIVVATAAWVLMEVFEFNFLTVISWVAILVVASTFLYANMLRLLGKERPNLLRLELSEETTRRIANEVRAWFEKIIRWLVLVSVRKEWPVFLGVVAGFLSLSYLGSCMDLLTVVYIGVLVGMAIPLTYVKNEDKIKRFGEWLKEKYKRCYEIIDEKTIHKIKSRISKEKKTEEQVWIFVIWVLLIMADLVSGAAVGEALKLAISTIKKGLDFESTLESNIETLNSLNPLVEKMKTYNTMLDSPSKEIEKLESLVRNSQELVRKCSKLGRWKMLSFPHYQSKLRSKDGALQTHLSMNMTAQNTVNLLKVMVDMRKVLEILLKEGFGRYPEYQFMDICGAPQEPECLGMDVPLRKLRIELLKGGVSVLVLTGLGGSGKSTLAKKICWYPQFGKNIFFVTVSKTPDLKTIVETLFEHCGFKVPKFQTDEDAVNRLEVLLRLLGQHPILLVLDDVWPGSEDLVEKFKIQIPDYKILVTSRVSFPRFGTSYQLDKLDDVHAESLFRHFAQLKDKSSYIPEKNLVDEIVKGCKGSPLALKVIAGSLCNKSFEVWRDMMEHLQKQSILESDTDLRFRLQQSLDILETKFSVNEKEFFMDLGLFPEDQRIPVAALIDMWAELYNLNEDGSNAMSIIHDLTTRNLINVIVTRKVAKDTDMYYNNHFVLVHDLLRELAIHLSKGEKTFEQRERVMIELKGDNRPEWWVGLNPLGIIGRSFSYILGMFHRQKQPKVAARILSISTDETFNSDWCDMQPDEAEVLVLNLLSSQYSLPEFTEKMHKLKVLIVTNYGFHRSELNMFERLGSLTNLKRIRLEKVSIPPLCILKNLRKLSIHMCNTRQAFERYSISDAMPNLVEMSIDYCKDLIKLPDGLCNITPLKKLSITNCHGLSALPQDLAKLENLEVLRLCSCSDLADMPDSVKELNKLSCLDISDCLSLTKLPDDIGELKLQKLYLKGCSKLRELPDSVDKFENLEHEIHVICDEEMASLWKNSTIRKLKIEIPTVEVNLNWLPGVHS</sequence>
<dbReference type="InterPro" id="IPR032675">
    <property type="entry name" value="LRR_dom_sf"/>
</dbReference>
<dbReference type="PROSITE" id="PS50845">
    <property type="entry name" value="RETICULON"/>
    <property type="match status" value="1"/>
</dbReference>
<name>A0A8T0JLJ2_PHAAN</name>
<dbReference type="InterPro" id="IPR002182">
    <property type="entry name" value="NB-ARC"/>
</dbReference>
<gene>
    <name evidence="12" type="ORF">HKW66_Vig0158290</name>
</gene>
<evidence type="ECO:0000256" key="4">
    <source>
        <dbReference type="ARBA" id="ARBA00022737"/>
    </source>
</evidence>
<evidence type="ECO:0000256" key="1">
    <source>
        <dbReference type="ARBA" id="ARBA00004477"/>
    </source>
</evidence>
<dbReference type="InterPro" id="IPR036388">
    <property type="entry name" value="WH-like_DNA-bd_sf"/>
</dbReference>
<evidence type="ECO:0000259" key="10">
    <source>
        <dbReference type="PROSITE" id="PS50845"/>
    </source>
</evidence>
<keyword evidence="7 9" id="KW-1133">Transmembrane helix</keyword>
<keyword evidence="8 9" id="KW-0472">Membrane</keyword>
<dbReference type="Gene3D" id="1.10.10.10">
    <property type="entry name" value="Winged helix-like DNA-binding domain superfamily/Winged helix DNA-binding domain"/>
    <property type="match status" value="1"/>
</dbReference>
<comment type="caution">
    <text evidence="9">Lacks conserved residue(s) required for the propagation of feature annotation.</text>
</comment>
<dbReference type="Gene3D" id="1.10.8.430">
    <property type="entry name" value="Helical domain of apoptotic protease-activating factors"/>
    <property type="match status" value="1"/>
</dbReference>
<feature type="domain" description="Reticulon" evidence="10">
    <location>
        <begin position="26"/>
        <end position="213"/>
    </location>
</feature>
<dbReference type="Pfam" id="PF02453">
    <property type="entry name" value="Reticulon"/>
    <property type="match status" value="1"/>
</dbReference>
<reference evidence="12 13" key="1">
    <citation type="submission" date="2020-05" db="EMBL/GenBank/DDBJ databases">
        <title>Vigna angularis (adzuki bean) Var. LongXiaoDou No. 4 denovo assembly.</title>
        <authorList>
            <person name="Xiang H."/>
        </authorList>
    </citation>
    <scope>NUCLEOTIDE SEQUENCE [LARGE SCALE GENOMIC DNA]</scope>
    <source>
        <tissue evidence="12">Leaf</tissue>
    </source>
</reference>
<evidence type="ECO:0000256" key="6">
    <source>
        <dbReference type="ARBA" id="ARBA00022824"/>
    </source>
</evidence>
<evidence type="ECO:0000256" key="9">
    <source>
        <dbReference type="RuleBase" id="RU363132"/>
    </source>
</evidence>
<keyword evidence="5" id="KW-0611">Plant defense</keyword>
<evidence type="ECO:0000256" key="5">
    <source>
        <dbReference type="ARBA" id="ARBA00022821"/>
    </source>
</evidence>
<dbReference type="InterPro" id="IPR008808">
    <property type="entry name" value="Powdery_mildew-R_dom"/>
</dbReference>
<dbReference type="PRINTS" id="PR00364">
    <property type="entry name" value="DISEASERSIST"/>
</dbReference>
<dbReference type="Pfam" id="PF05659">
    <property type="entry name" value="RPW8"/>
    <property type="match status" value="1"/>
</dbReference>
<dbReference type="GO" id="GO:0006952">
    <property type="term" value="P:defense response"/>
    <property type="evidence" value="ECO:0007669"/>
    <property type="project" value="UniProtKB-KW"/>
</dbReference>
<dbReference type="Pfam" id="PF00931">
    <property type="entry name" value="NB-ARC"/>
    <property type="match status" value="1"/>
</dbReference>
<dbReference type="Proteomes" id="UP000743370">
    <property type="component" value="Unassembled WGS sequence"/>
</dbReference>
<keyword evidence="6 9" id="KW-0256">Endoplasmic reticulum</keyword>
<protein>
    <recommendedName>
        <fullName evidence="9">Reticulon-like protein</fullName>
    </recommendedName>
</protein>
<dbReference type="Gene3D" id="3.40.50.300">
    <property type="entry name" value="P-loop containing nucleotide triphosphate hydrolases"/>
    <property type="match status" value="1"/>
</dbReference>
<dbReference type="GO" id="GO:0043531">
    <property type="term" value="F:ADP binding"/>
    <property type="evidence" value="ECO:0007669"/>
    <property type="project" value="InterPro"/>
</dbReference>
<dbReference type="PANTHER" id="PTHR36766:SF28">
    <property type="entry name" value="PLANT BROAD-SPECTRUM MILDEW RESISTANCE PROTEIN RPW8"/>
    <property type="match status" value="1"/>
</dbReference>
<evidence type="ECO:0000256" key="8">
    <source>
        <dbReference type="ARBA" id="ARBA00023136"/>
    </source>
</evidence>
<evidence type="ECO:0000256" key="2">
    <source>
        <dbReference type="ARBA" id="ARBA00008894"/>
    </source>
</evidence>
<feature type="transmembrane region" description="Helical" evidence="9">
    <location>
        <begin position="215"/>
        <end position="235"/>
    </location>
</feature>
<dbReference type="EMBL" id="JABFOF010000010">
    <property type="protein sequence ID" value="KAG2376017.1"/>
    <property type="molecule type" value="Genomic_DNA"/>
</dbReference>
<comment type="subcellular location">
    <subcellularLocation>
        <location evidence="1 9">Endoplasmic reticulum membrane</location>
        <topology evidence="1 9">Multi-pass membrane protein</topology>
    </subcellularLocation>
</comment>
<evidence type="ECO:0000256" key="7">
    <source>
        <dbReference type="ARBA" id="ARBA00022989"/>
    </source>
</evidence>
<dbReference type="PROSITE" id="PS51153">
    <property type="entry name" value="RPW8"/>
    <property type="match status" value="1"/>
</dbReference>
<comment type="caution">
    <text evidence="12">The sequence shown here is derived from an EMBL/GenBank/DDBJ whole genome shotgun (WGS) entry which is preliminary data.</text>
</comment>
<dbReference type="InterPro" id="IPR042197">
    <property type="entry name" value="Apaf_helical"/>
</dbReference>
<evidence type="ECO:0000256" key="3">
    <source>
        <dbReference type="ARBA" id="ARBA00022692"/>
    </source>
</evidence>
<evidence type="ECO:0000259" key="11">
    <source>
        <dbReference type="PROSITE" id="PS51153"/>
    </source>
</evidence>
<dbReference type="Gene3D" id="3.80.10.10">
    <property type="entry name" value="Ribonuclease Inhibitor"/>
    <property type="match status" value="1"/>
</dbReference>
<dbReference type="GO" id="GO:0005789">
    <property type="term" value="C:endoplasmic reticulum membrane"/>
    <property type="evidence" value="ECO:0007669"/>
    <property type="project" value="UniProtKB-SubCell"/>
</dbReference>
<dbReference type="SUPFAM" id="SSF52540">
    <property type="entry name" value="P-loop containing nucleoside triphosphate hydrolases"/>
    <property type="match status" value="1"/>
</dbReference>
<organism evidence="12 13">
    <name type="scientific">Phaseolus angularis</name>
    <name type="common">Azuki bean</name>
    <name type="synonym">Vigna angularis</name>
    <dbReference type="NCBI Taxonomy" id="3914"/>
    <lineage>
        <taxon>Eukaryota</taxon>
        <taxon>Viridiplantae</taxon>
        <taxon>Streptophyta</taxon>
        <taxon>Embryophyta</taxon>
        <taxon>Tracheophyta</taxon>
        <taxon>Spermatophyta</taxon>
        <taxon>Magnoliopsida</taxon>
        <taxon>eudicotyledons</taxon>
        <taxon>Gunneridae</taxon>
        <taxon>Pentapetalae</taxon>
        <taxon>rosids</taxon>
        <taxon>fabids</taxon>
        <taxon>Fabales</taxon>
        <taxon>Fabaceae</taxon>
        <taxon>Papilionoideae</taxon>
        <taxon>50 kb inversion clade</taxon>
        <taxon>NPAAA clade</taxon>
        <taxon>indigoferoid/millettioid clade</taxon>
        <taxon>Phaseoleae</taxon>
        <taxon>Vigna</taxon>
    </lineage>
</organism>
<accession>A0A8T0JLJ2</accession>
<feature type="transmembrane region" description="Helical" evidence="9">
    <location>
        <begin position="127"/>
        <end position="144"/>
    </location>
</feature>
<dbReference type="PANTHER" id="PTHR36766">
    <property type="entry name" value="PLANT BROAD-SPECTRUM MILDEW RESISTANCE PROTEIN RPW8"/>
    <property type="match status" value="1"/>
</dbReference>
<keyword evidence="3 9" id="KW-0812">Transmembrane</keyword>
<dbReference type="AlphaFoldDB" id="A0A8T0JLJ2"/>
<evidence type="ECO:0000313" key="12">
    <source>
        <dbReference type="EMBL" id="KAG2376017.1"/>
    </source>
</evidence>
<dbReference type="InterPro" id="IPR027417">
    <property type="entry name" value="P-loop_NTPase"/>
</dbReference>
<comment type="similarity">
    <text evidence="2">Belongs to the disease resistance NB-LRR family.</text>
</comment>
<feature type="transmembrane region" description="Helical" evidence="9">
    <location>
        <begin position="58"/>
        <end position="78"/>
    </location>
</feature>